<evidence type="ECO:0000256" key="4">
    <source>
        <dbReference type="PROSITE-ProRule" id="PRU00354"/>
    </source>
</evidence>
<gene>
    <name evidence="6" type="ORF">HUE57_06765</name>
</gene>
<dbReference type="PANTHER" id="PTHR43317:SF1">
    <property type="entry name" value="THERMOSPERMINE SYNTHASE ACAULIS5"/>
    <property type="match status" value="1"/>
</dbReference>
<dbReference type="Gene3D" id="3.40.50.150">
    <property type="entry name" value="Vaccinia Virus protein VP39"/>
    <property type="match status" value="1"/>
</dbReference>
<protein>
    <submittedName>
        <fullName evidence="6">Spermidine synthase</fullName>
    </submittedName>
</protein>
<keyword evidence="7" id="KW-1185">Reference proteome</keyword>
<dbReference type="SUPFAM" id="SSF53335">
    <property type="entry name" value="S-adenosyl-L-methionine-dependent methyltransferases"/>
    <property type="match status" value="1"/>
</dbReference>
<dbReference type="PANTHER" id="PTHR43317">
    <property type="entry name" value="THERMOSPERMINE SYNTHASE ACAULIS5"/>
    <property type="match status" value="1"/>
</dbReference>
<keyword evidence="2 4" id="KW-0808">Transferase</keyword>
<reference evidence="6 7" key="1">
    <citation type="submission" date="2020-05" db="EMBL/GenBank/DDBJ databases">
        <title>Horizontal transmission and recombination maintain forever young bacterial symbiont genomes.</title>
        <authorList>
            <person name="Russell S.L."/>
            <person name="Pepper-Tunick E."/>
            <person name="Svedberg J."/>
            <person name="Byrne A."/>
            <person name="Ruelas Castillo J."/>
            <person name="Vollmers C."/>
            <person name="Beinart R.A."/>
            <person name="Corbett-Detig R."/>
        </authorList>
    </citation>
    <scope>NUCLEOTIDE SEQUENCE [LARGE SCALE GENOMIC DNA]</scope>
    <source>
        <strain evidence="6">Santa_Monica_outfall</strain>
    </source>
</reference>
<keyword evidence="3 4" id="KW-0620">Polyamine biosynthesis</keyword>
<dbReference type="GO" id="GO:0006596">
    <property type="term" value="P:polyamine biosynthetic process"/>
    <property type="evidence" value="ECO:0007669"/>
    <property type="project" value="UniProtKB-UniRule"/>
</dbReference>
<proteinExistence type="inferred from homology"/>
<accession>A0A6N0HUH6</accession>
<dbReference type="EMBL" id="CP054491">
    <property type="protein sequence ID" value="QKQ26019.1"/>
    <property type="molecule type" value="Genomic_DNA"/>
</dbReference>
<dbReference type="Pfam" id="PF01564">
    <property type="entry name" value="Spermine_synth"/>
    <property type="match status" value="1"/>
</dbReference>
<dbReference type="InterPro" id="IPR029063">
    <property type="entry name" value="SAM-dependent_MTases_sf"/>
</dbReference>
<evidence type="ECO:0000313" key="6">
    <source>
        <dbReference type="EMBL" id="QKQ26019.1"/>
    </source>
</evidence>
<evidence type="ECO:0000313" key="7">
    <source>
        <dbReference type="Proteomes" id="UP000509658"/>
    </source>
</evidence>
<evidence type="ECO:0000256" key="1">
    <source>
        <dbReference type="ARBA" id="ARBA00007867"/>
    </source>
</evidence>
<dbReference type="Proteomes" id="UP000509658">
    <property type="component" value="Chromosome"/>
</dbReference>
<feature type="active site" description="Proton acceptor" evidence="4">
    <location>
        <position position="154"/>
    </location>
</feature>
<dbReference type="InterPro" id="IPR030374">
    <property type="entry name" value="PABS"/>
</dbReference>
<comment type="similarity">
    <text evidence="1">Belongs to the spermidine/spermine synthase family.</text>
</comment>
<name>A0A6N0HUH6_9GAMM</name>
<dbReference type="AlphaFoldDB" id="A0A6N0HUH6"/>
<evidence type="ECO:0000259" key="5">
    <source>
        <dbReference type="PROSITE" id="PS51006"/>
    </source>
</evidence>
<sequence>MQRQSLPRYNDAMRRYGGTVIFQGMDDDGLIEVVEEGVTRSLHFGSSAKQSTLDISRPEQLQLAYTAAMMSALLFQPAPANIALIGLGGGSLLHFLRHHYPDSEIDVVEKRSDVIAAAKRFFQLPDDDKLNIYLGDGSDFIRNCRASYDLLLVDAYHDDGMDDATDGTHFFQQCHQALSEQGVMSINLWSSHASRLEQSLLAIRECFNGHCLRLPVKGRGNIIALAYRNPQTGNLRTARQRAAVMEQQLELPFGIFLRDLRRHNLSLFSRLFS</sequence>
<evidence type="ECO:0000256" key="3">
    <source>
        <dbReference type="ARBA" id="ARBA00023115"/>
    </source>
</evidence>
<dbReference type="KEGG" id="rev:HUE57_06765"/>
<organism evidence="6 7">
    <name type="scientific">Candidatus Reidiella endopervernicosa</name>
    <dbReference type="NCBI Taxonomy" id="2738883"/>
    <lineage>
        <taxon>Bacteria</taxon>
        <taxon>Pseudomonadati</taxon>
        <taxon>Pseudomonadota</taxon>
        <taxon>Gammaproteobacteria</taxon>
        <taxon>Candidatus Reidiella</taxon>
    </lineage>
</organism>
<dbReference type="RefSeq" id="WP_078484855.1">
    <property type="nucleotide sequence ID" value="NZ_CP054491.1"/>
</dbReference>
<evidence type="ECO:0000256" key="2">
    <source>
        <dbReference type="ARBA" id="ARBA00022679"/>
    </source>
</evidence>
<feature type="domain" description="PABS" evidence="5">
    <location>
        <begin position="1"/>
        <end position="242"/>
    </location>
</feature>
<dbReference type="GO" id="GO:0016740">
    <property type="term" value="F:transferase activity"/>
    <property type="evidence" value="ECO:0007669"/>
    <property type="project" value="UniProtKB-UniRule"/>
</dbReference>
<dbReference type="PROSITE" id="PS51006">
    <property type="entry name" value="PABS_2"/>
    <property type="match status" value="1"/>
</dbReference>